<dbReference type="SUPFAM" id="SSF52047">
    <property type="entry name" value="RNI-like"/>
    <property type="match status" value="1"/>
</dbReference>
<organism evidence="1 2">
    <name type="scientific">Auricularia subglabra (strain TFB-10046 / SS5)</name>
    <name type="common">White-rot fungus</name>
    <name type="synonym">Auricularia delicata (strain TFB10046)</name>
    <dbReference type="NCBI Taxonomy" id="717982"/>
    <lineage>
        <taxon>Eukaryota</taxon>
        <taxon>Fungi</taxon>
        <taxon>Dikarya</taxon>
        <taxon>Basidiomycota</taxon>
        <taxon>Agaricomycotina</taxon>
        <taxon>Agaricomycetes</taxon>
        <taxon>Auriculariales</taxon>
        <taxon>Auriculariaceae</taxon>
        <taxon>Auricularia</taxon>
    </lineage>
</organism>
<proteinExistence type="predicted"/>
<dbReference type="KEGG" id="adl:AURDEDRAFT_131234"/>
<dbReference type="Proteomes" id="UP000006514">
    <property type="component" value="Unassembled WGS sequence"/>
</dbReference>
<dbReference type="InParanoid" id="J0WQX3"/>
<keyword evidence="2" id="KW-1185">Reference proteome</keyword>
<name>J0WQX3_AURST</name>
<evidence type="ECO:0000313" key="2">
    <source>
        <dbReference type="Proteomes" id="UP000006514"/>
    </source>
</evidence>
<accession>J0WQX3</accession>
<reference evidence="2" key="1">
    <citation type="journal article" date="2012" name="Science">
        <title>The Paleozoic origin of enzymatic lignin decomposition reconstructed from 31 fungal genomes.</title>
        <authorList>
            <person name="Floudas D."/>
            <person name="Binder M."/>
            <person name="Riley R."/>
            <person name="Barry K."/>
            <person name="Blanchette R.A."/>
            <person name="Henrissat B."/>
            <person name="Martinez A.T."/>
            <person name="Otillar R."/>
            <person name="Spatafora J.W."/>
            <person name="Yadav J.S."/>
            <person name="Aerts A."/>
            <person name="Benoit I."/>
            <person name="Boyd A."/>
            <person name="Carlson A."/>
            <person name="Copeland A."/>
            <person name="Coutinho P.M."/>
            <person name="de Vries R.P."/>
            <person name="Ferreira P."/>
            <person name="Findley K."/>
            <person name="Foster B."/>
            <person name="Gaskell J."/>
            <person name="Glotzer D."/>
            <person name="Gorecki P."/>
            <person name="Heitman J."/>
            <person name="Hesse C."/>
            <person name="Hori C."/>
            <person name="Igarashi K."/>
            <person name="Jurgens J.A."/>
            <person name="Kallen N."/>
            <person name="Kersten P."/>
            <person name="Kohler A."/>
            <person name="Kuees U."/>
            <person name="Kumar T.K.A."/>
            <person name="Kuo A."/>
            <person name="LaButti K."/>
            <person name="Larrondo L.F."/>
            <person name="Lindquist E."/>
            <person name="Ling A."/>
            <person name="Lombard V."/>
            <person name="Lucas S."/>
            <person name="Lundell T."/>
            <person name="Martin R."/>
            <person name="McLaughlin D.J."/>
            <person name="Morgenstern I."/>
            <person name="Morin E."/>
            <person name="Murat C."/>
            <person name="Nagy L.G."/>
            <person name="Nolan M."/>
            <person name="Ohm R.A."/>
            <person name="Patyshakuliyeva A."/>
            <person name="Rokas A."/>
            <person name="Ruiz-Duenas F.J."/>
            <person name="Sabat G."/>
            <person name="Salamov A."/>
            <person name="Samejima M."/>
            <person name="Schmutz J."/>
            <person name="Slot J.C."/>
            <person name="St John F."/>
            <person name="Stenlid J."/>
            <person name="Sun H."/>
            <person name="Sun S."/>
            <person name="Syed K."/>
            <person name="Tsang A."/>
            <person name="Wiebenga A."/>
            <person name="Young D."/>
            <person name="Pisabarro A."/>
            <person name="Eastwood D.C."/>
            <person name="Martin F."/>
            <person name="Cullen D."/>
            <person name="Grigoriev I.V."/>
            <person name="Hibbett D.S."/>
        </authorList>
    </citation>
    <scope>NUCLEOTIDE SEQUENCE [LARGE SCALE GENOMIC DNA]</scope>
    <source>
        <strain evidence="2">TFB10046</strain>
    </source>
</reference>
<dbReference type="EMBL" id="JH687964">
    <property type="protein sequence ID" value="EJD34310.1"/>
    <property type="molecule type" value="Genomic_DNA"/>
</dbReference>
<evidence type="ECO:0000313" key="1">
    <source>
        <dbReference type="EMBL" id="EJD34310.1"/>
    </source>
</evidence>
<gene>
    <name evidence="1" type="ORF">AURDEDRAFT_131234</name>
</gene>
<sequence length="1403" mass="155628">MPSGPNGSDPGLPAEITQPLVITTPQPLDVILLILDADPTTYGRLKVTRGFAALSSYARRIVLDLCFPTLILSGQQAFMLADHLRHLSSSALSPFHYTTVLRLLYDVTHCLPLIHFASSMRRVRTLDFRFNTVRDQPLDHPVAISFSAALHHLRLLAPCTSLRHILINLFIDHAHRQRRLDISGLAALAACESLTDLTFAIAGGAQVVLPHSPILALPPALERMTISVQVLAILAPASWAPPITALEVVEWRNNRQLPGDWHYTAMPSAQLAAGLASALPLAPRLVCLKLSRVYIHPKGVMAISQFALLTRLDFHPALYQDSDYAERLKKDTTPRLNALNTLSDAYLYHTGVGPASDKLSSPSAHELRELHAPLCYLLSKLDRLAVLHLGGSPVRFQPPALVPPNVLHERFNETLDAVAPFIPRALRFIHLGHPHKIVRGAYVHLPTCTLCSSVPGLTRRPDCAAFESELLLAAPDWQHSSCSDPLTVSRQKRPWDCIFDYLYLSALSELPRFAHDPDELPGYYHFVALDDLAQSCKSIRGHCLRRLYSSVRLSVTQTVLSIAALQPVLYFPYTSRDDLPRTSLATARPFANTISLDFHVSPQSHAAEHLSVLSFTMPALLHVYVRVLFREDDARDILQYQHVLRHVNRYLSSDAGRQLYTFGLWFVRSPAHRPPLRALLQHIPQWDPILVGPRLTNLHLFADLYPPGLPDHAASPPTPLRFFPWPCHVRQLAIEASDFFLADPINWLSQRALHRVRIVETLPNAYYDPVLALQLARAILSAVPAWAAGLTTLQLVHIHFDRNVALALAQLASLQQLDLHPVSLDARVADRVFDDGNENLALADQRLQAHQQWHIAGLHPHHRIVLVPDDLGTAQTLEFDHLTSLITEDFFTLLKLSIPSLPLRIMHIGSRHACVLAPRDDFLHHDALAHQPIEVWHHIVHFAGDQSARSSLARRLSAVSPGVRTFFIRLSFPSLTLYGDQAYMFNIFLTRGLPTTTAFAYTATLVLAAQPDDIASLCSAAAECLPNLASLTCLCPDIQAVRPSRQLAALSASFQHFAGLARRRRLRHFALHLHLSHPFNKTHTLDLSELDFLTCLHVESLTLDVTGGLSFSTDEPILLPGSLMRVRVTPAILGLIQRATWSHAEQLVVVHIEDTRTRSQLKSRSDSLAAAALTSALAPAISGWAGRLRVLRLFAVFLDYPAILLLGELTLLQRLDLQPMSLFLAAHEISLLQSKAILRNPPVVASRAAQSLSGLGPFAGFVDVFAGLPDLLPLLKYLICRLSNLHTLRVGHRSPRLRDVLGSPEELQTEHLFLYKALCPYLHPSLSLWSFAHTAGNEPLLHLPTCGLCSHLPPGSRSTACRQLETLEVLRNRQADQPDEIPAADIPCALKVHEHVTTVGPLL</sequence>
<protein>
    <submittedName>
        <fullName evidence="1">Uncharacterized protein</fullName>
    </submittedName>
</protein>